<feature type="compositionally biased region" description="Acidic residues" evidence="1">
    <location>
        <begin position="313"/>
        <end position="329"/>
    </location>
</feature>
<protein>
    <recommendedName>
        <fullName evidence="4">DUF7356 domain-containing protein</fullName>
    </recommendedName>
</protein>
<dbReference type="PANTHER" id="PTHR34200">
    <property type="entry name" value="DENTIN SIALOPHOSPHOPROTEIN-LIKE ISOFORM X1"/>
    <property type="match status" value="1"/>
</dbReference>
<sequence>MGMGKIRSLAAVLLILFVLVAPGDLSRVLLDDGKVSQSPISNPISSSKSDHSDLSHRPPEKITNPAGSINPPPPSKREDNRQPNSTKDDGSKENSTNSKSSTDTSKDRPSEHGSPASKSKDDGKEGNRSQDKLTKDSVDKEIMDTCNSLPTKCRRENLVACLQPSGKDLKNLSLLVQNIGEDDITVKIRGTPALHIHSNTIVLSKKNFTKINLPIDDWNVTEIILDAGRGNCSLQIATTPVLDWNFFPGLSAYEIHLNPIYGLYLLVVTIVLVGATWTCCKFSKREKRDGSGIPYQQLEMGAQPQTSSAVDSPAEDGWNDDWDDDWDDEAVTRPSEKYTSEGVSVNGLTSRTPKEDGWDSAWDD</sequence>
<keyword evidence="2" id="KW-1133">Transmembrane helix</keyword>
<keyword evidence="2" id="KW-0812">Transmembrane</keyword>
<dbReference type="Pfam" id="PF24053">
    <property type="entry name" value="DUF7356"/>
    <property type="match status" value="1"/>
</dbReference>
<dbReference type="PANTHER" id="PTHR34200:SF2">
    <property type="entry name" value="TRANSMEMBRANE PROTEIN"/>
    <property type="match status" value="1"/>
</dbReference>
<feature type="compositionally biased region" description="Low complexity" evidence="1">
    <location>
        <begin position="93"/>
        <end position="103"/>
    </location>
</feature>
<feature type="region of interest" description="Disordered" evidence="1">
    <location>
        <begin position="300"/>
        <end position="364"/>
    </location>
</feature>
<evidence type="ECO:0000313" key="5">
    <source>
        <dbReference type="EMBL" id="WOK95492.1"/>
    </source>
</evidence>
<feature type="transmembrane region" description="Helical" evidence="2">
    <location>
        <begin position="261"/>
        <end position="280"/>
    </location>
</feature>
<gene>
    <name evidence="5" type="ORF">Cni_G04199</name>
</gene>
<keyword evidence="6" id="KW-1185">Reference proteome</keyword>
<keyword evidence="2" id="KW-0472">Membrane</keyword>
<accession>A0AAQ3JV12</accession>
<dbReference type="Proteomes" id="UP001327560">
    <property type="component" value="Chromosome 1"/>
</dbReference>
<feature type="region of interest" description="Disordered" evidence="1">
    <location>
        <begin position="34"/>
        <end position="139"/>
    </location>
</feature>
<evidence type="ECO:0000256" key="2">
    <source>
        <dbReference type="SAM" id="Phobius"/>
    </source>
</evidence>
<evidence type="ECO:0000256" key="3">
    <source>
        <dbReference type="SAM" id="SignalP"/>
    </source>
</evidence>
<proteinExistence type="predicted"/>
<evidence type="ECO:0000256" key="1">
    <source>
        <dbReference type="SAM" id="MobiDB-lite"/>
    </source>
</evidence>
<feature type="compositionally biased region" description="Basic and acidic residues" evidence="1">
    <location>
        <begin position="118"/>
        <end position="139"/>
    </location>
</feature>
<feature type="chain" id="PRO_5042972572" description="DUF7356 domain-containing protein" evidence="3">
    <location>
        <begin position="26"/>
        <end position="364"/>
    </location>
</feature>
<evidence type="ECO:0000313" key="6">
    <source>
        <dbReference type="Proteomes" id="UP001327560"/>
    </source>
</evidence>
<dbReference type="InterPro" id="IPR055780">
    <property type="entry name" value="DUF7356"/>
</dbReference>
<feature type="compositionally biased region" description="Low complexity" evidence="1">
    <location>
        <begin position="36"/>
        <end position="47"/>
    </location>
</feature>
<keyword evidence="3" id="KW-0732">Signal</keyword>
<dbReference type="AlphaFoldDB" id="A0AAQ3JV12"/>
<name>A0AAQ3JV12_9LILI</name>
<feature type="domain" description="DUF7356" evidence="4">
    <location>
        <begin position="139"/>
        <end position="238"/>
    </location>
</feature>
<feature type="compositionally biased region" description="Basic and acidic residues" evidence="1">
    <location>
        <begin position="330"/>
        <end position="339"/>
    </location>
</feature>
<dbReference type="EMBL" id="CP136890">
    <property type="protein sequence ID" value="WOK95492.1"/>
    <property type="molecule type" value="Genomic_DNA"/>
</dbReference>
<feature type="compositionally biased region" description="Polar residues" evidence="1">
    <location>
        <begin position="341"/>
        <end position="351"/>
    </location>
</feature>
<organism evidence="5 6">
    <name type="scientific">Canna indica</name>
    <name type="common">Indian-shot</name>
    <dbReference type="NCBI Taxonomy" id="4628"/>
    <lineage>
        <taxon>Eukaryota</taxon>
        <taxon>Viridiplantae</taxon>
        <taxon>Streptophyta</taxon>
        <taxon>Embryophyta</taxon>
        <taxon>Tracheophyta</taxon>
        <taxon>Spermatophyta</taxon>
        <taxon>Magnoliopsida</taxon>
        <taxon>Liliopsida</taxon>
        <taxon>Zingiberales</taxon>
        <taxon>Cannaceae</taxon>
        <taxon>Canna</taxon>
    </lineage>
</organism>
<feature type="signal peptide" evidence="3">
    <location>
        <begin position="1"/>
        <end position="25"/>
    </location>
</feature>
<reference evidence="5 6" key="1">
    <citation type="submission" date="2023-10" db="EMBL/GenBank/DDBJ databases">
        <title>Chromosome-scale genome assembly provides insights into flower coloration mechanisms of Canna indica.</title>
        <authorList>
            <person name="Li C."/>
        </authorList>
    </citation>
    <scope>NUCLEOTIDE SEQUENCE [LARGE SCALE GENOMIC DNA]</scope>
    <source>
        <tissue evidence="5">Flower</tissue>
    </source>
</reference>
<feature type="compositionally biased region" description="Basic and acidic residues" evidence="1">
    <location>
        <begin position="48"/>
        <end position="60"/>
    </location>
</feature>
<feature type="compositionally biased region" description="Basic and acidic residues" evidence="1">
    <location>
        <begin position="75"/>
        <end position="92"/>
    </location>
</feature>
<evidence type="ECO:0000259" key="4">
    <source>
        <dbReference type="Pfam" id="PF24053"/>
    </source>
</evidence>